<dbReference type="PANTHER" id="PTHR15938">
    <property type="entry name" value="TBP-1 INTERACTING PROTEIN"/>
    <property type="match status" value="1"/>
</dbReference>
<dbReference type="GO" id="GO:0005654">
    <property type="term" value="C:nucleoplasm"/>
    <property type="evidence" value="ECO:0007669"/>
    <property type="project" value="Ensembl"/>
</dbReference>
<dbReference type="FunCoup" id="A0A6I8NPG0">
    <property type="interactions" value="906"/>
</dbReference>
<organism evidence="12 13">
    <name type="scientific">Ornithorhynchus anatinus</name>
    <name type="common">Duckbill platypus</name>
    <dbReference type="NCBI Taxonomy" id="9258"/>
    <lineage>
        <taxon>Eukaryota</taxon>
        <taxon>Metazoa</taxon>
        <taxon>Chordata</taxon>
        <taxon>Craniata</taxon>
        <taxon>Vertebrata</taxon>
        <taxon>Euteleostomi</taxon>
        <taxon>Mammalia</taxon>
        <taxon>Monotremata</taxon>
        <taxon>Ornithorhynchidae</taxon>
        <taxon>Ornithorhynchus</taxon>
    </lineage>
</organism>
<feature type="domain" description="Homologous-pairing protein 2 winged helix" evidence="10">
    <location>
        <begin position="10"/>
        <end position="72"/>
    </location>
</feature>
<evidence type="ECO:0000256" key="5">
    <source>
        <dbReference type="ARBA" id="ARBA00023172"/>
    </source>
</evidence>
<protein>
    <recommendedName>
        <fullName evidence="3">Homologous-pairing protein 2 homolog</fullName>
    </recommendedName>
    <alternativeName>
        <fullName evidence="8">PSMC3-interacting protein</fullName>
    </alternativeName>
    <alternativeName>
        <fullName evidence="9">Proteasome 26S ATPase subunit 3-interacting protein</fullName>
    </alternativeName>
</protein>
<evidence type="ECO:0000259" key="11">
    <source>
        <dbReference type="Pfam" id="PF18517"/>
    </source>
</evidence>
<accession>A0A6I8NPG0</accession>
<keyword evidence="4" id="KW-0175">Coiled coil</keyword>
<evidence type="ECO:0000256" key="1">
    <source>
        <dbReference type="ARBA" id="ARBA00004123"/>
    </source>
</evidence>
<proteinExistence type="inferred from homology"/>
<dbReference type="GO" id="GO:0003713">
    <property type="term" value="F:transcription coactivator activity"/>
    <property type="evidence" value="ECO:0007669"/>
    <property type="project" value="Ensembl"/>
</dbReference>
<keyword evidence="5" id="KW-0233">DNA recombination</keyword>
<dbReference type="GO" id="GO:0007131">
    <property type="term" value="P:reciprocal meiotic recombination"/>
    <property type="evidence" value="ECO:0007669"/>
    <property type="project" value="Ensembl"/>
</dbReference>
<sequence length="243" mass="27446">MSRGRSDAAEAPGLLLRHLRAQNRPLSAQDACGNLQPNHGIGKTAVLKALEQLVQQGTVREKVYGKQKIYFADQGHFDTVNEADLKRLDDDIAALATRIQNVQQACRPLEAELKELTGSLTTPAMRSEIQVLKEECAGYTEKLRKIKSASNHVTPAEKDKVYSERQKYCKEWRKRKRLATEMCDAILEGYSKTKKQFYEEVGLETDEDYGVTLPPPTMALLSFWEPRGKSCCWHVGTMAWRSS</sequence>
<dbReference type="GeneTree" id="ENSGT00390000006890"/>
<dbReference type="InterPro" id="IPR010776">
    <property type="entry name" value="Hop2_WH_dom"/>
</dbReference>
<feature type="domain" description="Leucine zipper with capping helix" evidence="11">
    <location>
        <begin position="153"/>
        <end position="210"/>
    </location>
</feature>
<dbReference type="OMA" id="QKYHREW"/>
<dbReference type="GO" id="GO:0007129">
    <property type="term" value="P:homologous chromosome pairing at meiosis"/>
    <property type="evidence" value="ECO:0007669"/>
    <property type="project" value="Ensembl"/>
</dbReference>
<comment type="subcellular location">
    <subcellularLocation>
        <location evidence="1">Nucleus</location>
    </subcellularLocation>
</comment>
<dbReference type="InterPro" id="IPR040661">
    <property type="entry name" value="LZ3wCH"/>
</dbReference>
<dbReference type="Pfam" id="PF07106">
    <property type="entry name" value="WHD_TBPIP"/>
    <property type="match status" value="1"/>
</dbReference>
<dbReference type="Bgee" id="ENSOANG00000049288">
    <property type="expression patterns" value="Expressed in testis and 8 other cell types or tissues"/>
</dbReference>
<dbReference type="FunFam" id="1.10.10.10:FF:000394">
    <property type="entry name" value="Homologous-pairing protein 2 homolog"/>
    <property type="match status" value="1"/>
</dbReference>
<dbReference type="Pfam" id="PF18517">
    <property type="entry name" value="LZ3wCH"/>
    <property type="match status" value="1"/>
</dbReference>
<dbReference type="InterPro" id="IPR036388">
    <property type="entry name" value="WH-like_DNA-bd_sf"/>
</dbReference>
<evidence type="ECO:0000256" key="8">
    <source>
        <dbReference type="ARBA" id="ARBA00077080"/>
    </source>
</evidence>
<gene>
    <name evidence="12" type="primary">PSMC3IP</name>
</gene>
<evidence type="ECO:0000259" key="10">
    <source>
        <dbReference type="Pfam" id="PF07106"/>
    </source>
</evidence>
<reference evidence="12" key="2">
    <citation type="submission" date="2025-08" db="UniProtKB">
        <authorList>
            <consortium name="Ensembl"/>
        </authorList>
    </citation>
    <scope>IDENTIFICATION</scope>
    <source>
        <strain evidence="12">Glennie</strain>
    </source>
</reference>
<reference evidence="12" key="3">
    <citation type="submission" date="2025-09" db="UniProtKB">
        <authorList>
            <consortium name="Ensembl"/>
        </authorList>
    </citation>
    <scope>IDENTIFICATION</scope>
    <source>
        <strain evidence="12">Glennie</strain>
    </source>
</reference>
<comment type="similarity">
    <text evidence="2">Belongs to the HOP2 family.</text>
</comment>
<evidence type="ECO:0000313" key="13">
    <source>
        <dbReference type="Proteomes" id="UP000002279"/>
    </source>
</evidence>
<dbReference type="AlphaFoldDB" id="A0A6I8NPG0"/>
<evidence type="ECO:0000256" key="2">
    <source>
        <dbReference type="ARBA" id="ARBA00007922"/>
    </source>
</evidence>
<reference evidence="12 13" key="1">
    <citation type="journal article" date="2008" name="Nature">
        <title>Genome analysis of the platypus reveals unique signatures of evolution.</title>
        <authorList>
            <person name="Warren W.C."/>
            <person name="Hillier L.W."/>
            <person name="Marshall Graves J.A."/>
            <person name="Birney E."/>
            <person name="Ponting C.P."/>
            <person name="Grutzner F."/>
            <person name="Belov K."/>
            <person name="Miller W."/>
            <person name="Clarke L."/>
            <person name="Chinwalla A.T."/>
            <person name="Yang S.P."/>
            <person name="Heger A."/>
            <person name="Locke D.P."/>
            <person name="Miethke P."/>
            <person name="Waters P.D."/>
            <person name="Veyrunes F."/>
            <person name="Fulton L."/>
            <person name="Fulton B."/>
            <person name="Graves T."/>
            <person name="Wallis J."/>
            <person name="Puente X.S."/>
            <person name="Lopez-Otin C."/>
            <person name="Ordonez G.R."/>
            <person name="Eichler E.E."/>
            <person name="Chen L."/>
            <person name="Cheng Z."/>
            <person name="Deakin J.E."/>
            <person name="Alsop A."/>
            <person name="Thompson K."/>
            <person name="Kirby P."/>
            <person name="Papenfuss A.T."/>
            <person name="Wakefield M.J."/>
            <person name="Olender T."/>
            <person name="Lancet D."/>
            <person name="Huttley G.A."/>
            <person name="Smit A.F."/>
            <person name="Pask A."/>
            <person name="Temple-Smith P."/>
            <person name="Batzer M.A."/>
            <person name="Walker J.A."/>
            <person name="Konkel M.K."/>
            <person name="Harris R.S."/>
            <person name="Whittington C.M."/>
            <person name="Wong E.S."/>
            <person name="Gemmell N.J."/>
            <person name="Buschiazzo E."/>
            <person name="Vargas Jentzsch I.M."/>
            <person name="Merkel A."/>
            <person name="Schmitz J."/>
            <person name="Zemann A."/>
            <person name="Churakov G."/>
            <person name="Kriegs J.O."/>
            <person name="Brosius J."/>
            <person name="Murchison E.P."/>
            <person name="Sachidanandam R."/>
            <person name="Smith C."/>
            <person name="Hannon G.J."/>
            <person name="Tsend-Ayush E."/>
            <person name="McMillan D."/>
            <person name="Attenborough R."/>
            <person name="Rens W."/>
            <person name="Ferguson-Smith M."/>
            <person name="Lefevre C.M."/>
            <person name="Sharp J.A."/>
            <person name="Nicholas K.R."/>
            <person name="Ray D.A."/>
            <person name="Kube M."/>
            <person name="Reinhardt R."/>
            <person name="Pringle T.H."/>
            <person name="Taylor J."/>
            <person name="Jones R.C."/>
            <person name="Nixon B."/>
            <person name="Dacheux J.L."/>
            <person name="Niwa H."/>
            <person name="Sekita Y."/>
            <person name="Huang X."/>
            <person name="Stark A."/>
            <person name="Kheradpour P."/>
            <person name="Kellis M."/>
            <person name="Flicek P."/>
            <person name="Chen Y."/>
            <person name="Webber C."/>
            <person name="Hardison R."/>
            <person name="Nelson J."/>
            <person name="Hallsworth-Pepin K."/>
            <person name="Delehaunty K."/>
            <person name="Markovic C."/>
            <person name="Minx P."/>
            <person name="Feng Y."/>
            <person name="Kremitzki C."/>
            <person name="Mitreva M."/>
            <person name="Glasscock J."/>
            <person name="Wylie T."/>
            <person name="Wohldmann P."/>
            <person name="Thiru P."/>
            <person name="Nhan M.N."/>
            <person name="Pohl C.S."/>
            <person name="Smith S.M."/>
            <person name="Hou S."/>
            <person name="Nefedov M."/>
            <person name="de Jong P.J."/>
            <person name="Renfree M.B."/>
            <person name="Mardis E.R."/>
            <person name="Wilson R.K."/>
        </authorList>
    </citation>
    <scope>NUCLEOTIDE SEQUENCE [LARGE SCALE GENOMIC DNA]</scope>
    <source>
        <strain evidence="12 13">Glennie</strain>
    </source>
</reference>
<keyword evidence="13" id="KW-1185">Reference proteome</keyword>
<dbReference type="Proteomes" id="UP000002279">
    <property type="component" value="Chromosome 11"/>
</dbReference>
<evidence type="ECO:0000256" key="9">
    <source>
        <dbReference type="ARBA" id="ARBA00078996"/>
    </source>
</evidence>
<keyword evidence="6" id="KW-0539">Nucleus</keyword>
<evidence type="ECO:0000256" key="3">
    <source>
        <dbReference type="ARBA" id="ARBA00016093"/>
    </source>
</evidence>
<keyword evidence="7" id="KW-0469">Meiosis</keyword>
<dbReference type="Gene3D" id="1.10.10.10">
    <property type="entry name" value="Winged helix-like DNA-binding domain superfamily/Winged helix DNA-binding domain"/>
    <property type="match status" value="1"/>
</dbReference>
<name>A0A6I8NPG0_ORNAN</name>
<evidence type="ECO:0000256" key="6">
    <source>
        <dbReference type="ARBA" id="ARBA00023242"/>
    </source>
</evidence>
<dbReference type="PANTHER" id="PTHR15938:SF0">
    <property type="entry name" value="HOMOLOGOUS-PAIRING PROTEIN 2 HOMOLOG"/>
    <property type="match status" value="1"/>
</dbReference>
<evidence type="ECO:0000313" key="12">
    <source>
        <dbReference type="Ensembl" id="ENSOANP00000043000.1"/>
    </source>
</evidence>
<dbReference type="Ensembl" id="ENSOANT00000076516.1">
    <property type="protein sequence ID" value="ENSOANP00000043000.1"/>
    <property type="gene ID" value="ENSOANG00000049288.1"/>
</dbReference>
<dbReference type="InParanoid" id="A0A6I8NPG0"/>
<evidence type="ECO:0000256" key="4">
    <source>
        <dbReference type="ARBA" id="ARBA00023054"/>
    </source>
</evidence>
<evidence type="ECO:0000256" key="7">
    <source>
        <dbReference type="ARBA" id="ARBA00023254"/>
    </source>
</evidence>